<proteinExistence type="inferred from homology"/>
<evidence type="ECO:0000256" key="4">
    <source>
        <dbReference type="ARBA" id="ARBA00022729"/>
    </source>
</evidence>
<keyword evidence="4" id="KW-0732">Signal</keyword>
<protein>
    <submittedName>
        <fullName evidence="6">ABC transporter substrate-binding protein</fullName>
    </submittedName>
</protein>
<dbReference type="RefSeq" id="WP_150611450.1">
    <property type="nucleotide sequence ID" value="NZ_CABPRU010000001.1"/>
</dbReference>
<comment type="subcellular location">
    <subcellularLocation>
        <location evidence="1">Periplasm</location>
    </subcellularLocation>
</comment>
<dbReference type="InterPro" id="IPR006311">
    <property type="entry name" value="TAT_signal"/>
</dbReference>
<reference evidence="6 7" key="1">
    <citation type="submission" date="2019-08" db="EMBL/GenBank/DDBJ databases">
        <authorList>
            <person name="Peeters C."/>
        </authorList>
    </citation>
    <scope>NUCLEOTIDE SEQUENCE [LARGE SCALE GENOMIC DNA]</scope>
    <source>
        <strain evidence="6 7">LMG 31013</strain>
    </source>
</reference>
<evidence type="ECO:0000256" key="3">
    <source>
        <dbReference type="ARBA" id="ARBA00022448"/>
    </source>
</evidence>
<dbReference type="InterPro" id="IPR006059">
    <property type="entry name" value="SBP"/>
</dbReference>
<accession>A0A5E4SDC1</accession>
<dbReference type="GO" id="GO:0030288">
    <property type="term" value="C:outer membrane-bounded periplasmic space"/>
    <property type="evidence" value="ECO:0007669"/>
    <property type="project" value="TreeGrafter"/>
</dbReference>
<evidence type="ECO:0000256" key="5">
    <source>
        <dbReference type="ARBA" id="ARBA00022764"/>
    </source>
</evidence>
<comment type="similarity">
    <text evidence="2">Belongs to the bacterial solute-binding protein 1 family.</text>
</comment>
<dbReference type="PROSITE" id="PS51318">
    <property type="entry name" value="TAT"/>
    <property type="match status" value="1"/>
</dbReference>
<dbReference type="Proteomes" id="UP000334380">
    <property type="component" value="Unassembled WGS sequence"/>
</dbReference>
<dbReference type="PANTHER" id="PTHR30006">
    <property type="entry name" value="THIAMINE-BINDING PERIPLASMIC PROTEIN-RELATED"/>
    <property type="match status" value="1"/>
</dbReference>
<evidence type="ECO:0000256" key="1">
    <source>
        <dbReference type="ARBA" id="ARBA00004418"/>
    </source>
</evidence>
<gene>
    <name evidence="6" type="ORF">PTE31013_00750</name>
</gene>
<dbReference type="EMBL" id="CABPRU010000001">
    <property type="protein sequence ID" value="VVD73620.1"/>
    <property type="molecule type" value="Genomic_DNA"/>
</dbReference>
<keyword evidence="3" id="KW-0813">Transport</keyword>
<dbReference type="OrthoDB" id="8874923at2"/>
<organism evidence="6 7">
    <name type="scientific">Pandoraea terrigena</name>
    <dbReference type="NCBI Taxonomy" id="2508292"/>
    <lineage>
        <taxon>Bacteria</taxon>
        <taxon>Pseudomonadati</taxon>
        <taxon>Pseudomonadota</taxon>
        <taxon>Betaproteobacteria</taxon>
        <taxon>Burkholderiales</taxon>
        <taxon>Burkholderiaceae</taxon>
        <taxon>Pandoraea</taxon>
    </lineage>
</organism>
<keyword evidence="7" id="KW-1185">Reference proteome</keyword>
<evidence type="ECO:0000313" key="7">
    <source>
        <dbReference type="Proteomes" id="UP000334380"/>
    </source>
</evidence>
<name>A0A5E4SDC1_9BURK</name>
<keyword evidence="5" id="KW-0574">Periplasm</keyword>
<dbReference type="AlphaFoldDB" id="A0A5E4SDC1"/>
<dbReference type="Gene3D" id="3.40.190.10">
    <property type="entry name" value="Periplasmic binding protein-like II"/>
    <property type="match status" value="2"/>
</dbReference>
<evidence type="ECO:0000313" key="6">
    <source>
        <dbReference type="EMBL" id="VVD73620.1"/>
    </source>
</evidence>
<dbReference type="GO" id="GO:0030976">
    <property type="term" value="F:thiamine pyrophosphate binding"/>
    <property type="evidence" value="ECO:0007669"/>
    <property type="project" value="TreeGrafter"/>
</dbReference>
<dbReference type="GO" id="GO:0030975">
    <property type="term" value="F:thiamine binding"/>
    <property type="evidence" value="ECO:0007669"/>
    <property type="project" value="TreeGrafter"/>
</dbReference>
<dbReference type="SUPFAM" id="SSF53850">
    <property type="entry name" value="Periplasmic binding protein-like II"/>
    <property type="match status" value="1"/>
</dbReference>
<sequence>MSSTHSVKRRAIIKSIGGLVATGALSPLARADNEKRIVVSDPGGPYALAYRKAFYDPFEKATGIQVINIARDSQPLAQFSAMVKTRNFMWDVTTLTLSADVLPLEEQGFLESIGLDSKQFPGLLPDAVRPDWLGVNVYGTVLAYRKDKYGAKGPSSLRDMWDVARFPGRRSLRRSPVDSLEQALMADGVPRDKLYPLDVDRAFRSLDKIKPHVAVWWSTGAQASQLLQNGDVDQIITWTSRAQASIDSGAPVAIVWNDATYAIEGWGIPKGSPRAELAKAFVRFCADPVRQSVMPQYVATGPTNRDAFKFIDPARAALLPTAPDNVKLAVNQNAAWWDKNRRAVTERFNNWLIT</sequence>
<dbReference type="Pfam" id="PF13416">
    <property type="entry name" value="SBP_bac_8"/>
    <property type="match status" value="1"/>
</dbReference>
<dbReference type="PANTHER" id="PTHR30006:SF3">
    <property type="entry name" value="THIAMINE-BINDING PERIPLASMIC PROTEIN"/>
    <property type="match status" value="1"/>
</dbReference>
<evidence type="ECO:0000256" key="2">
    <source>
        <dbReference type="ARBA" id="ARBA00008520"/>
    </source>
</evidence>
<dbReference type="GO" id="GO:0015888">
    <property type="term" value="P:thiamine transport"/>
    <property type="evidence" value="ECO:0007669"/>
    <property type="project" value="TreeGrafter"/>
</dbReference>
<dbReference type="CDD" id="cd13589">
    <property type="entry name" value="PBP2_polyamine_RpCGA009"/>
    <property type="match status" value="1"/>
</dbReference>